<keyword evidence="2" id="KW-1185">Reference proteome</keyword>
<dbReference type="Proteomes" id="UP000216021">
    <property type="component" value="Unassembled WGS sequence"/>
</dbReference>
<protein>
    <recommendedName>
        <fullName evidence="3">Adhesin</fullName>
    </recommendedName>
</protein>
<accession>A0A1S8CJY4</accession>
<dbReference type="STRING" id="2034155.BMI79_10380"/>
<organism evidence="1 2">
    <name type="scientific">Serratia oryzae</name>
    <dbReference type="NCBI Taxonomy" id="2034155"/>
    <lineage>
        <taxon>Bacteria</taxon>
        <taxon>Pseudomonadati</taxon>
        <taxon>Pseudomonadota</taxon>
        <taxon>Gammaproteobacteria</taxon>
        <taxon>Enterobacterales</taxon>
        <taxon>Yersiniaceae</taxon>
        <taxon>Serratia</taxon>
    </lineage>
</organism>
<name>A0A1S8CJY4_9GAMM</name>
<gene>
    <name evidence="1" type="ORF">BMI79_10380</name>
</gene>
<reference evidence="1 2" key="1">
    <citation type="submission" date="2016-11" db="EMBL/GenBank/DDBJ databases">
        <title>Rahnella oryzae sp. nov., isolated from rice root.</title>
        <authorList>
            <person name="Zhang X.-X."/>
            <person name="Zhang J."/>
        </authorList>
    </citation>
    <scope>NUCLEOTIDE SEQUENCE [LARGE SCALE GENOMIC DNA]</scope>
    <source>
        <strain evidence="1 2">J11-6</strain>
    </source>
</reference>
<evidence type="ECO:0008006" key="3">
    <source>
        <dbReference type="Google" id="ProtNLM"/>
    </source>
</evidence>
<comment type="caution">
    <text evidence="1">The sequence shown here is derived from an EMBL/GenBank/DDBJ whole genome shotgun (WGS) entry which is preliminary data.</text>
</comment>
<evidence type="ECO:0000313" key="1">
    <source>
        <dbReference type="EMBL" id="OMQ23078.1"/>
    </source>
</evidence>
<sequence length="354" mass="36758">MSVPSSRAIDIITIGKGSGIVWEGYPFSANMSGTIGNARLNNIYGIAAISNSPNVCMDAAKLEEIGGYMALPIAPGVGLIPRASVSASYLVAPSSTRETLTGMIGLPRTEGSTSSGAFITNPTINPTSGSRQWCLPPRPNNVTNFYPVNSLRTVQITGSWAMVANGSQTSQQVTIPAMYAASLQAGSAAADRSQQILPSAITLRISTLICTVATTTNINFGGVQRNSQAGSELARLTYPMMVSCSQDSDRIDANINVQFRAGSGLYSAIPTRLALTQGGGYITGEINNGVTGSGDCNGTTGIPFDNTQLKVGNIASSESTKVINNQVTWRLCSGGASLPLGPVDASTDMLVTFN</sequence>
<evidence type="ECO:0000313" key="2">
    <source>
        <dbReference type="Proteomes" id="UP000216021"/>
    </source>
</evidence>
<dbReference type="EMBL" id="MOXD01000005">
    <property type="protein sequence ID" value="OMQ23078.1"/>
    <property type="molecule type" value="Genomic_DNA"/>
</dbReference>
<dbReference type="AlphaFoldDB" id="A0A1S8CJY4"/>
<proteinExistence type="predicted"/>